<dbReference type="RefSeq" id="WP_012818008.1">
    <property type="nucleotide sequence ID" value="NC_013373.1"/>
</dbReference>
<organism evidence="1">
    <name type="scientific">Staphylococcus sp. CDC3</name>
    <dbReference type="NCBI Taxonomy" id="678601"/>
    <lineage>
        <taxon>Bacteria</taxon>
        <taxon>Bacillati</taxon>
        <taxon>Bacillota</taxon>
        <taxon>Bacilli</taxon>
        <taxon>Bacillales</taxon>
        <taxon>Staphylococcaceae</taxon>
        <taxon>Staphylococcus</taxon>
    </lineage>
</organism>
<accession>D2J6Y6</accession>
<gene>
    <name evidence="1" type="ORF">SAP020A_042</name>
</gene>
<reference evidence="1" key="2">
    <citation type="submission" date="2009-12" db="EMBL/GenBank/DDBJ databases">
        <authorList>
            <person name="Summers A.O."/>
            <person name="Shearer J."/>
            <person name="Wireman J."/>
        </authorList>
    </citation>
    <scope>NUCLEOTIDE SEQUENCE</scope>
    <source>
        <strain evidence="1">CDC3</strain>
        <plasmid evidence="1">SAP020A</plasmid>
    </source>
</reference>
<dbReference type="AlphaFoldDB" id="D2J6Y6"/>
<name>D2J6Y6_9STAP</name>
<dbReference type="EMBL" id="GQ900386">
    <property type="protein sequence ID" value="ADA61617.1"/>
    <property type="molecule type" value="Genomic_DNA"/>
</dbReference>
<geneLocation type="plasmid" evidence="1">
    <name>SAP020A</name>
</geneLocation>
<reference evidence="1" key="1">
    <citation type="submission" date="2009-08" db="EMBL/GenBank/DDBJ databases">
        <authorList>
            <person name="Gill J."/>
            <person name="Borman J."/>
            <person name="Shetty J."/>
            <person name="Hostetler J."/>
            <person name="Durkin S."/>
            <person name="Montgomery B."/>
        </authorList>
    </citation>
    <scope>NUCLEOTIDE SEQUENCE</scope>
    <source>
        <strain evidence="1">CDC3</strain>
        <plasmid evidence="1">SAP020A</plasmid>
    </source>
</reference>
<keyword evidence="1" id="KW-0614">Plasmid</keyword>
<protein>
    <submittedName>
        <fullName evidence="1">Uncharacterized protein</fullName>
    </submittedName>
</protein>
<sequence length="139" mass="16198">MNNKESQIGNDQKNLFLDSLTELTKVEFNNLCEKSSKSHRKLLYKAHKRTNSLKKLTNLSKTYELFLPHEAHMPTIIPFLLKKVFTNPSIDSNKQAVKYLELYGVVIDIAENQLSQVEVKECFDTYTFDFLKENLTSDY</sequence>
<evidence type="ECO:0000313" key="1">
    <source>
        <dbReference type="EMBL" id="ADA61617.1"/>
    </source>
</evidence>
<proteinExistence type="predicted"/>